<protein>
    <submittedName>
        <fullName evidence="2">Glycosyltransferase family 4 protein</fullName>
    </submittedName>
</protein>
<dbReference type="PANTHER" id="PTHR12526">
    <property type="entry name" value="GLYCOSYLTRANSFERASE"/>
    <property type="match status" value="1"/>
</dbReference>
<dbReference type="EMBL" id="JARGYC010000032">
    <property type="protein sequence ID" value="MDF0601696.1"/>
    <property type="molecule type" value="Genomic_DNA"/>
</dbReference>
<keyword evidence="3" id="KW-1185">Reference proteome</keyword>
<dbReference type="RefSeq" id="WP_275567837.1">
    <property type="nucleotide sequence ID" value="NZ_JARGYC010000032.1"/>
</dbReference>
<evidence type="ECO:0000313" key="3">
    <source>
        <dbReference type="Proteomes" id="UP001220964"/>
    </source>
</evidence>
<dbReference type="InterPro" id="IPR001296">
    <property type="entry name" value="Glyco_trans_1"/>
</dbReference>
<accession>A0AAE3NTF9</accession>
<reference evidence="2" key="1">
    <citation type="submission" date="2023-03" db="EMBL/GenBank/DDBJ databases">
        <title>Multiphase analysis and comparison of six strains from genera Psychromarinibacter, Lutimaribacter, and Maritimibacter, including a novel species: Psychromarinibacter sediminicola sp. nov.</title>
        <authorList>
            <person name="Wang Y.-H."/>
            <person name="Ye M.-Q."/>
            <person name="Du Z.-J."/>
        </authorList>
    </citation>
    <scope>NUCLEOTIDE SEQUENCE</scope>
    <source>
        <strain evidence="2">C21-152</strain>
    </source>
</reference>
<proteinExistence type="predicted"/>
<feature type="domain" description="Glycosyl transferase family 1" evidence="1">
    <location>
        <begin position="245"/>
        <end position="393"/>
    </location>
</feature>
<organism evidence="2 3">
    <name type="scientific">Psychromarinibacter sediminicola</name>
    <dbReference type="NCBI Taxonomy" id="3033385"/>
    <lineage>
        <taxon>Bacteria</taxon>
        <taxon>Pseudomonadati</taxon>
        <taxon>Pseudomonadota</taxon>
        <taxon>Alphaproteobacteria</taxon>
        <taxon>Rhodobacterales</taxon>
        <taxon>Paracoccaceae</taxon>
        <taxon>Psychromarinibacter</taxon>
    </lineage>
</organism>
<dbReference type="AlphaFoldDB" id="A0AAE3NTF9"/>
<gene>
    <name evidence="2" type="ORF">P1J78_13205</name>
</gene>
<evidence type="ECO:0000259" key="1">
    <source>
        <dbReference type="Pfam" id="PF00534"/>
    </source>
</evidence>
<dbReference type="SUPFAM" id="SSF53756">
    <property type="entry name" value="UDP-Glycosyltransferase/glycogen phosphorylase"/>
    <property type="match status" value="1"/>
</dbReference>
<evidence type="ECO:0000313" key="2">
    <source>
        <dbReference type="EMBL" id="MDF0601696.1"/>
    </source>
</evidence>
<name>A0AAE3NTF9_9RHOB</name>
<dbReference type="Proteomes" id="UP001220964">
    <property type="component" value="Unassembled WGS sequence"/>
</dbReference>
<dbReference type="CDD" id="cd03801">
    <property type="entry name" value="GT4_PimA-like"/>
    <property type="match status" value="1"/>
</dbReference>
<dbReference type="GO" id="GO:0016757">
    <property type="term" value="F:glycosyltransferase activity"/>
    <property type="evidence" value="ECO:0007669"/>
    <property type="project" value="InterPro"/>
</dbReference>
<dbReference type="Gene3D" id="3.40.50.2000">
    <property type="entry name" value="Glycogen Phosphorylase B"/>
    <property type="match status" value="2"/>
</dbReference>
<dbReference type="Pfam" id="PF00534">
    <property type="entry name" value="Glycos_transf_1"/>
    <property type="match status" value="1"/>
</dbReference>
<comment type="caution">
    <text evidence="2">The sequence shown here is derived from an EMBL/GenBank/DDBJ whole genome shotgun (WGS) entry which is preliminary data.</text>
</comment>
<sequence>MNDARPIRADRPRPSRVVVINDHSTANGGTAALCLLSIRQLRARGIPVTFVCGDAGENDDLRALGVEIAPLGSADLLQRPPWQTMAKGLHDPAARDLVARIRDRHDGPGTVYHVHGWAQILSPAIFTALRRVARRTVLHAHDTFLACPNGMYMDYRRNRVCHRVPLGVACLATNCDKRSYAQKLWRVARHATLFRCLDRRAPWAGLVVINPDVAPKITRAGYPESLLRVIRNPATPYTTRRIPAERNRRLVYVGRLERDKGVMDLVESAARTGTPLRLIGDGALRDPIARSHPQVELAGWQPPNRIGALVADARALVMPSHHPEPFALVIPEAVQSGLPVLVSDTALLAPEIERLGAGLSFDVFDPASFDAAVTRLRDMPAAEIETMSRNARSHGATLSSTTESWTEQLLDLYATALAPA</sequence>